<dbReference type="OrthoDB" id="7055111at2"/>
<dbReference type="KEGG" id="wbr:ompF"/>
<dbReference type="InterPro" id="IPR001897">
    <property type="entry name" value="Porin_gammaproteobac"/>
</dbReference>
<dbReference type="HOGENOM" id="CLU_760637_0_0_6"/>
<evidence type="ECO:0000313" key="2">
    <source>
        <dbReference type="Proteomes" id="UP000000562"/>
    </source>
</evidence>
<dbReference type="Proteomes" id="UP000000562">
    <property type="component" value="Chromosome"/>
</dbReference>
<dbReference type="InterPro" id="IPR023614">
    <property type="entry name" value="Porin_dom_sf"/>
</dbReference>
<accession>Q8D2T5</accession>
<dbReference type="PRINTS" id="PR00183">
    <property type="entry name" value="ECOLIPORIN"/>
</dbReference>
<keyword evidence="2" id="KW-1185">Reference proteome</keyword>
<dbReference type="SUPFAM" id="SSF56935">
    <property type="entry name" value="Porins"/>
    <property type="match status" value="1"/>
</dbReference>
<dbReference type="AlphaFoldDB" id="Q8D2T5"/>
<dbReference type="Gene3D" id="2.40.160.10">
    <property type="entry name" value="Porin"/>
    <property type="match status" value="1"/>
</dbReference>
<dbReference type="GO" id="GO:0009279">
    <property type="term" value="C:cell outer membrane"/>
    <property type="evidence" value="ECO:0007669"/>
    <property type="project" value="InterPro"/>
</dbReference>
<reference evidence="1 2" key="1">
    <citation type="journal article" date="2002" name="Nat. Genet.">
        <title>Genome sequence of the endocellular obligate symbiont of tsetse flies, Wigglesworthia glossinidia.</title>
        <authorList>
            <person name="Akman L."/>
            <person name="Yamashita A."/>
            <person name="Watanabe H."/>
            <person name="Oshima K."/>
            <person name="Shiba T."/>
            <person name="Hattori M."/>
            <person name="Aksoy S."/>
        </authorList>
    </citation>
    <scope>NUCLEOTIDE SEQUENCE [LARGE SCALE GENOMIC DNA]</scope>
</reference>
<sequence length="364" mass="43403">MKFIKYILILSILFITEKNSYSITINNDNDKLINFHGKIFSKYTHPDISSIKKNVYLTYGIDAKWKLYGDTFLFWKIDYDFIKNKYQKKFKKDNNISLNILGINLDQYQTIKYGKDDIIINSISDLRNGIDTFNKSFNFDNIIIGSKPKKVITYYNKDLYNLIPGIKLAFQKILKWNSTILGDEIIDNFNNIKNYSNGAMISYYIKDNYLYFIASFLRNNSIYNLNMHEKKYNTNFLGMGLKYERFPFYFSLIHGKKWNNFNLNENDKYLEKNIFDNSTIELLTCYNFDKNIRPFLGYSVYKSKKIYDLKLIKDKEEKNIFAGTLIKINNNIETNFSYLIKLKNNKINNIDKYNNFSLIMTYKF</sequence>
<evidence type="ECO:0000313" key="1">
    <source>
        <dbReference type="EMBL" id="BAC24415.1"/>
    </source>
</evidence>
<dbReference type="eggNOG" id="COG3203">
    <property type="taxonomic scope" value="Bacteria"/>
</dbReference>
<gene>
    <name evidence="1" type="primary">ompF</name>
</gene>
<dbReference type="EMBL" id="BA000021">
    <property type="protein sequence ID" value="BAC24415.1"/>
    <property type="molecule type" value="Genomic_DNA"/>
</dbReference>
<dbReference type="GO" id="GO:0034220">
    <property type="term" value="P:monoatomic ion transmembrane transport"/>
    <property type="evidence" value="ECO:0007669"/>
    <property type="project" value="InterPro"/>
</dbReference>
<protein>
    <submittedName>
        <fullName evidence="1">OmpF protein</fullName>
    </submittedName>
</protein>
<name>Q8D2T5_WIGBR</name>
<dbReference type="GO" id="GO:0015288">
    <property type="term" value="F:porin activity"/>
    <property type="evidence" value="ECO:0007669"/>
    <property type="project" value="InterPro"/>
</dbReference>
<proteinExistence type="predicted"/>
<organism evidence="1 2">
    <name type="scientific">Wigglesworthia glossinidia brevipalpis</name>
    <dbReference type="NCBI Taxonomy" id="36870"/>
    <lineage>
        <taxon>Bacteria</taxon>
        <taxon>Pseudomonadati</taxon>
        <taxon>Pseudomonadota</taxon>
        <taxon>Gammaproteobacteria</taxon>
        <taxon>Enterobacterales</taxon>
        <taxon>Erwiniaceae</taxon>
        <taxon>Wigglesworthia</taxon>
    </lineage>
</organism>
<dbReference type="STRING" id="36870.gene:10368762"/>